<dbReference type="EMBL" id="VSSQ01081127">
    <property type="protein sequence ID" value="MPN30127.1"/>
    <property type="molecule type" value="Genomic_DNA"/>
</dbReference>
<gene>
    <name evidence="2" type="ORF">SDC9_177585</name>
</gene>
<dbReference type="Gene3D" id="3.40.630.30">
    <property type="match status" value="1"/>
</dbReference>
<dbReference type="CDD" id="cd04301">
    <property type="entry name" value="NAT_SF"/>
    <property type="match status" value="1"/>
</dbReference>
<proteinExistence type="predicted"/>
<reference evidence="2" key="1">
    <citation type="submission" date="2019-08" db="EMBL/GenBank/DDBJ databases">
        <authorList>
            <person name="Kucharzyk K."/>
            <person name="Murdoch R.W."/>
            <person name="Higgins S."/>
            <person name="Loffler F."/>
        </authorList>
    </citation>
    <scope>NUCLEOTIDE SEQUENCE</scope>
</reference>
<evidence type="ECO:0000259" key="1">
    <source>
        <dbReference type="PROSITE" id="PS51186"/>
    </source>
</evidence>
<dbReference type="SUPFAM" id="SSF55729">
    <property type="entry name" value="Acyl-CoA N-acyltransferases (Nat)"/>
    <property type="match status" value="1"/>
</dbReference>
<dbReference type="AlphaFoldDB" id="A0A645GTI6"/>
<organism evidence="2">
    <name type="scientific">bioreactor metagenome</name>
    <dbReference type="NCBI Taxonomy" id="1076179"/>
    <lineage>
        <taxon>unclassified sequences</taxon>
        <taxon>metagenomes</taxon>
        <taxon>ecological metagenomes</taxon>
    </lineage>
</organism>
<sequence length="101" mass="11750">MLKNDEVIGSYGLIENDFMVRKDLLPWLCALYIEESERGKALGSKLLAHGRQQAKTLGFDKVYLCTDHIGFYEKYGWRFFGLEESEFGGKTRVYEIESERD</sequence>
<dbReference type="GO" id="GO:0016747">
    <property type="term" value="F:acyltransferase activity, transferring groups other than amino-acyl groups"/>
    <property type="evidence" value="ECO:0007669"/>
    <property type="project" value="InterPro"/>
</dbReference>
<dbReference type="InterPro" id="IPR000182">
    <property type="entry name" value="GNAT_dom"/>
</dbReference>
<evidence type="ECO:0000313" key="2">
    <source>
        <dbReference type="EMBL" id="MPN30127.1"/>
    </source>
</evidence>
<dbReference type="Pfam" id="PF00583">
    <property type="entry name" value="Acetyltransf_1"/>
    <property type="match status" value="1"/>
</dbReference>
<name>A0A645GTI6_9ZZZZ</name>
<dbReference type="PROSITE" id="PS51186">
    <property type="entry name" value="GNAT"/>
    <property type="match status" value="1"/>
</dbReference>
<comment type="caution">
    <text evidence="2">The sequence shown here is derived from an EMBL/GenBank/DDBJ whole genome shotgun (WGS) entry which is preliminary data.</text>
</comment>
<protein>
    <recommendedName>
        <fullName evidence="1">N-acetyltransferase domain-containing protein</fullName>
    </recommendedName>
</protein>
<accession>A0A645GTI6</accession>
<dbReference type="InterPro" id="IPR016181">
    <property type="entry name" value="Acyl_CoA_acyltransferase"/>
</dbReference>
<feature type="domain" description="N-acetyltransferase" evidence="1">
    <location>
        <begin position="1"/>
        <end position="101"/>
    </location>
</feature>